<dbReference type="RefSeq" id="XP_072830029.1">
    <property type="nucleotide sequence ID" value="XM_072973928.1"/>
</dbReference>
<dbReference type="Gene3D" id="1.10.1450.10">
    <property type="entry name" value="Tetraspanin"/>
    <property type="match status" value="1"/>
</dbReference>
<name>A0ABM5EA46_VICPA</name>
<dbReference type="InterPro" id="IPR018503">
    <property type="entry name" value="Tetraspanin_CS"/>
</dbReference>
<feature type="transmembrane region" description="Helical" evidence="6">
    <location>
        <begin position="99"/>
        <end position="117"/>
    </location>
</feature>
<accession>A0ABM5EA46</accession>
<evidence type="ECO:0000256" key="6">
    <source>
        <dbReference type="SAM" id="Phobius"/>
    </source>
</evidence>
<evidence type="ECO:0000313" key="7">
    <source>
        <dbReference type="Proteomes" id="UP001652581"/>
    </source>
</evidence>
<comment type="similarity">
    <text evidence="2">Belongs to the tetraspanin (TM4SF) family.</text>
</comment>
<feature type="transmembrane region" description="Helical" evidence="6">
    <location>
        <begin position="252"/>
        <end position="277"/>
    </location>
</feature>
<dbReference type="InterPro" id="IPR018499">
    <property type="entry name" value="Tetraspanin/Peripherin"/>
</dbReference>
<comment type="subcellular location">
    <subcellularLocation>
        <location evidence="1">Membrane</location>
        <topology evidence="1">Multi-pass membrane protein</topology>
    </subcellularLocation>
</comment>
<dbReference type="Pfam" id="PF00335">
    <property type="entry name" value="Tetraspanin"/>
    <property type="match status" value="1"/>
</dbReference>
<keyword evidence="5 6" id="KW-0472">Membrane</keyword>
<dbReference type="PANTHER" id="PTHR19282:SF380">
    <property type="entry name" value="TETRASPANIN-8"/>
    <property type="match status" value="1"/>
</dbReference>
<dbReference type="PANTHER" id="PTHR19282">
    <property type="entry name" value="TETRASPANIN"/>
    <property type="match status" value="1"/>
</dbReference>
<evidence type="ECO:0000256" key="5">
    <source>
        <dbReference type="ARBA" id="ARBA00023136"/>
    </source>
</evidence>
<protein>
    <submittedName>
        <fullName evidence="8">Tetraspanin-8 isoform X1</fullName>
    </submittedName>
</protein>
<feature type="transmembrane region" description="Helical" evidence="6">
    <location>
        <begin position="129"/>
        <end position="154"/>
    </location>
</feature>
<gene>
    <name evidence="8" type="primary">TSPAN8</name>
</gene>
<dbReference type="GeneID" id="102537014"/>
<proteinExistence type="inferred from homology"/>
<dbReference type="PRINTS" id="PR00259">
    <property type="entry name" value="TMFOUR"/>
</dbReference>
<keyword evidence="3 6" id="KW-0812">Transmembrane</keyword>
<evidence type="ECO:0000256" key="1">
    <source>
        <dbReference type="ARBA" id="ARBA00004141"/>
    </source>
</evidence>
<keyword evidence="4 6" id="KW-1133">Transmembrane helix</keyword>
<keyword evidence="7" id="KW-1185">Reference proteome</keyword>
<sequence length="283" mass="31140">MFYVYLQLYVLAVWCRHPGNGNLATSKQRWSRVGGWWCHSAVDLRCPALCCQGQMSIGASPQYTPFHVQQSSHPDFCRTGASSAYLILNPEGLGTNPNIAANILIAVGSIIMMLGFLGCCGAMKENRFILVLFLIGLLLVLLLQVSAGILAFTLKTKTDHVLNDGSHANMSLLSLKNEDRKMFQKAFSEIQEKYKCCGLVNGASDWGNNFQYYYKSCECPDASDSSCTSYSGKTIYKQTCLPLVRGLVSRHFSLVTGLAFGLAAVEILAVIFSIVLYGNTRKK</sequence>
<dbReference type="InterPro" id="IPR008952">
    <property type="entry name" value="Tetraspanin_EC2_sf"/>
</dbReference>
<evidence type="ECO:0000313" key="8">
    <source>
        <dbReference type="RefSeq" id="XP_072830029.1"/>
    </source>
</evidence>
<evidence type="ECO:0000256" key="4">
    <source>
        <dbReference type="ARBA" id="ARBA00022989"/>
    </source>
</evidence>
<evidence type="ECO:0000256" key="3">
    <source>
        <dbReference type="ARBA" id="ARBA00022692"/>
    </source>
</evidence>
<reference evidence="8" key="1">
    <citation type="submission" date="2025-08" db="UniProtKB">
        <authorList>
            <consortium name="RefSeq"/>
        </authorList>
    </citation>
    <scope>IDENTIFICATION</scope>
</reference>
<dbReference type="SUPFAM" id="SSF48652">
    <property type="entry name" value="Tetraspanin"/>
    <property type="match status" value="1"/>
</dbReference>
<dbReference type="Proteomes" id="UP001652581">
    <property type="component" value="Chromosome 12"/>
</dbReference>
<evidence type="ECO:0000256" key="2">
    <source>
        <dbReference type="ARBA" id="ARBA00006840"/>
    </source>
</evidence>
<dbReference type="PROSITE" id="PS00421">
    <property type="entry name" value="TM4_1"/>
    <property type="match status" value="1"/>
</dbReference>
<organism evidence="7 8">
    <name type="scientific">Vicugna pacos</name>
    <name type="common">Alpaca</name>
    <name type="synonym">Lama pacos</name>
    <dbReference type="NCBI Taxonomy" id="30538"/>
    <lineage>
        <taxon>Eukaryota</taxon>
        <taxon>Metazoa</taxon>
        <taxon>Chordata</taxon>
        <taxon>Craniata</taxon>
        <taxon>Vertebrata</taxon>
        <taxon>Euteleostomi</taxon>
        <taxon>Mammalia</taxon>
        <taxon>Eutheria</taxon>
        <taxon>Laurasiatheria</taxon>
        <taxon>Artiodactyla</taxon>
        <taxon>Tylopoda</taxon>
        <taxon>Camelidae</taxon>
        <taxon>Vicugna</taxon>
    </lineage>
</organism>